<organism evidence="3 4">
    <name type="scientific">Nepenthes gracilis</name>
    <name type="common">Slender pitcher plant</name>
    <dbReference type="NCBI Taxonomy" id="150966"/>
    <lineage>
        <taxon>Eukaryota</taxon>
        <taxon>Viridiplantae</taxon>
        <taxon>Streptophyta</taxon>
        <taxon>Embryophyta</taxon>
        <taxon>Tracheophyta</taxon>
        <taxon>Spermatophyta</taxon>
        <taxon>Magnoliopsida</taxon>
        <taxon>eudicotyledons</taxon>
        <taxon>Gunneridae</taxon>
        <taxon>Pentapetalae</taxon>
        <taxon>Caryophyllales</taxon>
        <taxon>Nepenthaceae</taxon>
        <taxon>Nepenthes</taxon>
    </lineage>
</organism>
<dbReference type="Proteomes" id="UP001279734">
    <property type="component" value="Unassembled WGS sequence"/>
</dbReference>
<dbReference type="AlphaFoldDB" id="A0AAD3THZ5"/>
<dbReference type="InterPro" id="IPR037151">
    <property type="entry name" value="AlkB-like_sf"/>
</dbReference>
<accession>A0AAD3THZ5</accession>
<comment type="similarity">
    <text evidence="1">Belongs to the alkB family.</text>
</comment>
<evidence type="ECO:0000256" key="1">
    <source>
        <dbReference type="ARBA" id="ARBA00007879"/>
    </source>
</evidence>
<reference evidence="3" key="1">
    <citation type="submission" date="2023-05" db="EMBL/GenBank/DDBJ databases">
        <title>Nepenthes gracilis genome sequencing.</title>
        <authorList>
            <person name="Fukushima K."/>
        </authorList>
    </citation>
    <scope>NUCLEOTIDE SEQUENCE</scope>
    <source>
        <strain evidence="3">SING2019-196</strain>
    </source>
</reference>
<dbReference type="PANTHER" id="PTHR31447:SF23">
    <property type="entry name" value="2-OXOGLUTARATE AND FE(II)-DEPENDENT OXYGENASE SUPERFAMILY PROTEIN"/>
    <property type="match status" value="1"/>
</dbReference>
<protein>
    <submittedName>
        <fullName evidence="3">Uncharacterized protein</fullName>
    </submittedName>
</protein>
<dbReference type="GO" id="GO:0032451">
    <property type="term" value="F:demethylase activity"/>
    <property type="evidence" value="ECO:0007669"/>
    <property type="project" value="InterPro"/>
</dbReference>
<feature type="compositionally biased region" description="Basic residues" evidence="2">
    <location>
        <begin position="145"/>
        <end position="154"/>
    </location>
</feature>
<evidence type="ECO:0000313" key="4">
    <source>
        <dbReference type="Proteomes" id="UP001279734"/>
    </source>
</evidence>
<name>A0AAD3THZ5_NEPGR</name>
<dbReference type="Gene3D" id="2.60.120.590">
    <property type="entry name" value="Alpha-ketoglutarate-dependent dioxygenase AlkB-like"/>
    <property type="match status" value="1"/>
</dbReference>
<keyword evidence="4" id="KW-1185">Reference proteome</keyword>
<feature type="region of interest" description="Disordered" evidence="2">
    <location>
        <begin position="129"/>
        <end position="154"/>
    </location>
</feature>
<dbReference type="PANTHER" id="PTHR31447">
    <property type="entry name" value="HYDROXYPROLINE-RICH GLYCOPROTEIN FAMILY PROTEIN-RELATED"/>
    <property type="match status" value="1"/>
</dbReference>
<dbReference type="GO" id="GO:0006402">
    <property type="term" value="P:mRNA catabolic process"/>
    <property type="evidence" value="ECO:0007669"/>
    <property type="project" value="InterPro"/>
</dbReference>
<evidence type="ECO:0000256" key="2">
    <source>
        <dbReference type="SAM" id="MobiDB-lite"/>
    </source>
</evidence>
<dbReference type="EMBL" id="BSYO01000036">
    <property type="protein sequence ID" value="GMH29331.1"/>
    <property type="molecule type" value="Genomic_DNA"/>
</dbReference>
<proteinExistence type="inferred from homology"/>
<gene>
    <name evidence="3" type="ORF">Nepgr_031174</name>
</gene>
<dbReference type="GO" id="GO:0003729">
    <property type="term" value="F:mRNA binding"/>
    <property type="evidence" value="ECO:0007669"/>
    <property type="project" value="InterPro"/>
</dbReference>
<comment type="caution">
    <text evidence="3">The sequence shown here is derived from an EMBL/GenBank/DDBJ whole genome shotgun (WGS) entry which is preliminary data.</text>
</comment>
<sequence>MRGKGCVIVQFGCCYNYATNRDAHPPGLIRDEEVDSLPLMFKQIDKRMVLWHILPPSCVLTSRLVYMLAIIGPGEFSGPISISVPVGFVMIPTNIGADTAKYCDPPIPQVVLPTEAWGLIAPHNVSRDRTIRRQSGGEEAGSINMRRRSGVSDV</sequence>
<dbReference type="InterPro" id="IPR044842">
    <property type="entry name" value="ALKBH9B/ALKBH10B-like"/>
</dbReference>
<evidence type="ECO:0000313" key="3">
    <source>
        <dbReference type="EMBL" id="GMH29331.1"/>
    </source>
</evidence>